<dbReference type="RefSeq" id="WP_104264445.1">
    <property type="nucleotide sequence ID" value="NZ_CP028130.1"/>
</dbReference>
<name>A0AAD1ELY5_9MICO</name>
<organism evidence="1 2">
    <name type="scientific">Rathayibacter iranicus</name>
    <dbReference type="NCBI Taxonomy" id="59737"/>
    <lineage>
        <taxon>Bacteria</taxon>
        <taxon>Bacillati</taxon>
        <taxon>Actinomycetota</taxon>
        <taxon>Actinomycetes</taxon>
        <taxon>Micrococcales</taxon>
        <taxon>Microbacteriaceae</taxon>
        <taxon>Rathayibacter</taxon>
    </lineage>
</organism>
<dbReference type="KEGG" id="ria:C7V51_06410"/>
<evidence type="ECO:0000313" key="1">
    <source>
        <dbReference type="EMBL" id="AZZ55557.1"/>
    </source>
</evidence>
<accession>A0AAD1ELY5</accession>
<evidence type="ECO:0000313" key="2">
    <source>
        <dbReference type="Proteomes" id="UP000283946"/>
    </source>
</evidence>
<dbReference type="AlphaFoldDB" id="A0AAD1ELY5"/>
<reference evidence="1 2" key="1">
    <citation type="submission" date="2018-03" db="EMBL/GenBank/DDBJ databases">
        <title>Bacteriophage NCPPB3778 and a type I-E CRISPR drive the evolution of the US Biological Select Agent, Rathayibacter toxicus.</title>
        <authorList>
            <person name="Davis E.W.II."/>
            <person name="Tabima J.F."/>
            <person name="Weisberg A.J."/>
            <person name="Dantas Lopes L."/>
            <person name="Wiseman M.S."/>
            <person name="Wiseman M.S."/>
            <person name="Pupko T."/>
            <person name="Belcher M.S."/>
            <person name="Sechler A.J."/>
            <person name="Tancos M.A."/>
            <person name="Schroeder B.K."/>
            <person name="Murray T.D."/>
            <person name="Luster D.G."/>
            <person name="Schneider W.L."/>
            <person name="Rogers E."/>
            <person name="Andreote F.D."/>
            <person name="Grunwald N.J."/>
            <person name="Putnam M.L."/>
            <person name="Chang J.H."/>
        </authorList>
    </citation>
    <scope>NUCLEOTIDE SEQUENCE [LARGE SCALE GENOMIC DNA]</scope>
    <source>
        <strain evidence="1 2">NCCPB 2253</strain>
    </source>
</reference>
<dbReference type="Proteomes" id="UP000283946">
    <property type="component" value="Chromosome"/>
</dbReference>
<proteinExistence type="predicted"/>
<protein>
    <submittedName>
        <fullName evidence="1">Uncharacterized protein</fullName>
    </submittedName>
</protein>
<gene>
    <name evidence="1" type="ORF">C7V51_06410</name>
</gene>
<dbReference type="EMBL" id="CP028130">
    <property type="protein sequence ID" value="AZZ55557.1"/>
    <property type="molecule type" value="Genomic_DNA"/>
</dbReference>
<sequence>MVTGVFTLATSDEARSQLWNQLTTMVGQVASGDAFVIGQIAGNLLPLGAATEVAKLDTLLNKTEDLGGLVTKADDLGFGKHVTTATANDATSALDWLKNHLGAGGVTVSDEFTPTIRPADTIDGSTVKSDSVVVSNTTDTVKHALTATRDDLLNALGNAEKKLGEVGQNIHPAPALAGGGTLPPGTPLTDFGGGSSGDPGAVPASGVHDGMFENSAVQIFAERLSDGVDRADIPGYDPTGGLGR</sequence>